<feature type="region of interest" description="Disordered" evidence="1">
    <location>
        <begin position="55"/>
        <end position="119"/>
    </location>
</feature>
<dbReference type="Pfam" id="PF11906">
    <property type="entry name" value="DUF3426"/>
    <property type="match status" value="1"/>
</dbReference>
<keyword evidence="2" id="KW-0812">Transmembrane</keyword>
<evidence type="ECO:0000259" key="3">
    <source>
        <dbReference type="Pfam" id="PF13717"/>
    </source>
</evidence>
<proteinExistence type="predicted"/>
<accession>A0A9D7E0Y5</accession>
<dbReference type="InterPro" id="IPR021834">
    <property type="entry name" value="DUF3426"/>
</dbReference>
<dbReference type="EMBL" id="JADJEV010000002">
    <property type="protein sequence ID" value="MBK6972139.1"/>
    <property type="molecule type" value="Genomic_DNA"/>
</dbReference>
<keyword evidence="2" id="KW-1133">Transmembrane helix</keyword>
<sequence>MLTRCPSCGTTFRLRPEQLGQAEGRVLCGKCNFAFSAIAHRIDAEATDAPFVAPLSAETDSPPPLPASATHFRGLGQRKRFVALPEPTGGESAESGEVDTNGVDGRDDPTPSADTPVGKPAEAAALNASLVAEPASELPAEPFPELSTEPPDEADATPDSRTVLQTPEPAPAAGTEGAALDATHDEAAQDEAPEIVTAQEPAEPVDHREPDEEAEVSDYLAGATPARTWPWAVVAALLGVALLIQLGFAYRTELAKNHPAWRPPLEALCERLGCTVDLPRDADRVSIESSDLNPESDKKHLQLVATLKNRADYPQSYPHLELTLTDVRNQPLVRRVFAPADYLAKNAPPGFGPNAEVAVKLMLEIDEVNASGYRVYLFYP</sequence>
<organism evidence="4 5">
    <name type="scientific">Candidatus Methylophosphatis roskildensis</name>
    <dbReference type="NCBI Taxonomy" id="2899263"/>
    <lineage>
        <taxon>Bacteria</taxon>
        <taxon>Pseudomonadati</taxon>
        <taxon>Pseudomonadota</taxon>
        <taxon>Betaproteobacteria</taxon>
        <taxon>Nitrosomonadales</taxon>
        <taxon>Sterolibacteriaceae</taxon>
        <taxon>Candidatus Methylophosphatis</taxon>
    </lineage>
</organism>
<evidence type="ECO:0000313" key="4">
    <source>
        <dbReference type="EMBL" id="MBK6972139.1"/>
    </source>
</evidence>
<dbReference type="Pfam" id="PF13717">
    <property type="entry name" value="Zn_ribbon_4"/>
    <property type="match status" value="1"/>
</dbReference>
<dbReference type="InterPro" id="IPR011723">
    <property type="entry name" value="Znf/thioredoxin_put"/>
</dbReference>
<feature type="transmembrane region" description="Helical" evidence="2">
    <location>
        <begin position="229"/>
        <end position="250"/>
    </location>
</feature>
<dbReference type="Proteomes" id="UP000807785">
    <property type="component" value="Unassembled WGS sequence"/>
</dbReference>
<name>A0A9D7E0Y5_9PROT</name>
<evidence type="ECO:0000256" key="2">
    <source>
        <dbReference type="SAM" id="Phobius"/>
    </source>
</evidence>
<gene>
    <name evidence="4" type="ORF">IPH26_04010</name>
</gene>
<feature type="domain" description="Zinc finger/thioredoxin putative" evidence="3">
    <location>
        <begin position="1"/>
        <end position="35"/>
    </location>
</feature>
<evidence type="ECO:0000256" key="1">
    <source>
        <dbReference type="SAM" id="MobiDB-lite"/>
    </source>
</evidence>
<feature type="region of interest" description="Disordered" evidence="1">
    <location>
        <begin position="134"/>
        <end position="176"/>
    </location>
</feature>
<dbReference type="NCBIfam" id="TIGR02098">
    <property type="entry name" value="MJ0042_CXXC"/>
    <property type="match status" value="1"/>
</dbReference>
<protein>
    <submittedName>
        <fullName evidence="4">Zinc-ribbon domain-containing protein</fullName>
    </submittedName>
</protein>
<keyword evidence="2" id="KW-0472">Membrane</keyword>
<evidence type="ECO:0000313" key="5">
    <source>
        <dbReference type="Proteomes" id="UP000807785"/>
    </source>
</evidence>
<dbReference type="AlphaFoldDB" id="A0A9D7E0Y5"/>
<comment type="caution">
    <text evidence="4">The sequence shown here is derived from an EMBL/GenBank/DDBJ whole genome shotgun (WGS) entry which is preliminary data.</text>
</comment>
<reference evidence="4" key="1">
    <citation type="submission" date="2020-10" db="EMBL/GenBank/DDBJ databases">
        <title>Connecting structure to function with the recovery of over 1000 high-quality activated sludge metagenome-assembled genomes encoding full-length rRNA genes using long-read sequencing.</title>
        <authorList>
            <person name="Singleton C.M."/>
            <person name="Petriglieri F."/>
            <person name="Kristensen J.M."/>
            <person name="Kirkegaard R.H."/>
            <person name="Michaelsen T.Y."/>
            <person name="Andersen M.H."/>
            <person name="Karst S.M."/>
            <person name="Dueholm M.S."/>
            <person name="Nielsen P.H."/>
            <person name="Albertsen M."/>
        </authorList>
    </citation>
    <scope>NUCLEOTIDE SEQUENCE</scope>
    <source>
        <strain evidence="4">Bjer_18-Q3-R1-45_BAT3C.347</strain>
    </source>
</reference>